<evidence type="ECO:0000313" key="3">
    <source>
        <dbReference type="Proteomes" id="UP001262410"/>
    </source>
</evidence>
<dbReference type="Proteomes" id="UP001262410">
    <property type="component" value="Unassembled WGS sequence"/>
</dbReference>
<protein>
    <submittedName>
        <fullName evidence="2">Membrane protein</fullName>
    </submittedName>
</protein>
<gene>
    <name evidence="2" type="ORF">E9232_006398</name>
</gene>
<organism evidence="2 3">
    <name type="scientific">Inquilinus ginsengisoli</name>
    <dbReference type="NCBI Taxonomy" id="363840"/>
    <lineage>
        <taxon>Bacteria</taxon>
        <taxon>Pseudomonadati</taxon>
        <taxon>Pseudomonadota</taxon>
        <taxon>Alphaproteobacteria</taxon>
        <taxon>Rhodospirillales</taxon>
        <taxon>Rhodospirillaceae</taxon>
        <taxon>Inquilinus</taxon>
    </lineage>
</organism>
<evidence type="ECO:0000256" key="1">
    <source>
        <dbReference type="SAM" id="Phobius"/>
    </source>
</evidence>
<proteinExistence type="predicted"/>
<dbReference type="InterPro" id="IPR025961">
    <property type="entry name" value="Metal_resist"/>
</dbReference>
<comment type="caution">
    <text evidence="2">The sequence shown here is derived from an EMBL/GenBank/DDBJ whole genome shotgun (WGS) entry which is preliminary data.</text>
</comment>
<evidence type="ECO:0000313" key="2">
    <source>
        <dbReference type="EMBL" id="MDR6293845.1"/>
    </source>
</evidence>
<keyword evidence="1" id="KW-1133">Transmembrane helix</keyword>
<sequence length="142" mass="16052">MTTRSWRWALVASLALNLLLLGVMGSWWWRIHEWRSGRGALGEIVATLPEPDRTDLGRLIDQRREEGKANWEQLGRLRDAAKEALAADPYDPNRAAAAFAALRDKSNDLREDSQATLLQVVPKLSAQQRRQLIERRGALGPM</sequence>
<keyword evidence="3" id="KW-1185">Reference proteome</keyword>
<keyword evidence="1" id="KW-0472">Membrane</keyword>
<dbReference type="EMBL" id="JAVDPW010000014">
    <property type="protein sequence ID" value="MDR6293845.1"/>
    <property type="molecule type" value="Genomic_DNA"/>
</dbReference>
<reference evidence="2 3" key="1">
    <citation type="submission" date="2023-07" db="EMBL/GenBank/DDBJ databases">
        <title>Sorghum-associated microbial communities from plants grown in Nebraska, USA.</title>
        <authorList>
            <person name="Schachtman D."/>
        </authorList>
    </citation>
    <scope>NUCLEOTIDE SEQUENCE [LARGE SCALE GENOMIC DNA]</scope>
    <source>
        <strain evidence="2 3">584</strain>
    </source>
</reference>
<feature type="transmembrane region" description="Helical" evidence="1">
    <location>
        <begin position="6"/>
        <end position="29"/>
    </location>
</feature>
<keyword evidence="1" id="KW-0812">Transmembrane</keyword>
<dbReference type="RefSeq" id="WP_309801148.1">
    <property type="nucleotide sequence ID" value="NZ_JAVDPW010000014.1"/>
</dbReference>
<accession>A0ABU1JYZ3</accession>
<name>A0ABU1JYZ3_9PROT</name>
<dbReference type="Pfam" id="PF13801">
    <property type="entry name" value="Metal_resist"/>
    <property type="match status" value="1"/>
</dbReference>